<dbReference type="EMBL" id="LNTU01000034">
    <property type="protein sequence ID" value="KXF76177.1"/>
    <property type="molecule type" value="Genomic_DNA"/>
</dbReference>
<dbReference type="Proteomes" id="UP000070107">
    <property type="component" value="Unassembled WGS sequence"/>
</dbReference>
<gene>
    <name evidence="2" type="ORF">ATN84_14845</name>
</gene>
<dbReference type="STRING" id="1494590.ATN84_14845"/>
<sequence length="124" mass="14111">MSKVLGIGGLFFRAQDPKALAAWYERHLGISDIHKAVWHQEAGDTIFGPFSHDTNYFGRREQQWMINFRVEDLDTMIADLKASGIAVETRAEWDSEVGRFARIHDPEGNPVELWEPAAPNRSKS</sequence>
<evidence type="ECO:0000313" key="2">
    <source>
        <dbReference type="EMBL" id="KXF76177.1"/>
    </source>
</evidence>
<dbReference type="Gene3D" id="3.10.180.10">
    <property type="entry name" value="2,3-Dihydroxybiphenyl 1,2-Dioxygenase, domain 1"/>
    <property type="match status" value="1"/>
</dbReference>
<dbReference type="InterPro" id="IPR041581">
    <property type="entry name" value="Glyoxalase_6"/>
</dbReference>
<dbReference type="InterPro" id="IPR029068">
    <property type="entry name" value="Glyas_Bleomycin-R_OHBP_Dase"/>
</dbReference>
<keyword evidence="3" id="KW-1185">Reference proteome</keyword>
<evidence type="ECO:0000259" key="1">
    <source>
        <dbReference type="PROSITE" id="PS51819"/>
    </source>
</evidence>
<comment type="caution">
    <text evidence="2">The sequence shown here is derived from an EMBL/GenBank/DDBJ whole genome shotgun (WGS) entry which is preliminary data.</text>
</comment>
<dbReference type="OrthoDB" id="9799428at2"/>
<proteinExistence type="predicted"/>
<dbReference type="Pfam" id="PF18029">
    <property type="entry name" value="Glyoxalase_6"/>
    <property type="match status" value="1"/>
</dbReference>
<organism evidence="2 3">
    <name type="scientific">Paramesorhizobium deserti</name>
    <dbReference type="NCBI Taxonomy" id="1494590"/>
    <lineage>
        <taxon>Bacteria</taxon>
        <taxon>Pseudomonadati</taxon>
        <taxon>Pseudomonadota</taxon>
        <taxon>Alphaproteobacteria</taxon>
        <taxon>Hyphomicrobiales</taxon>
        <taxon>Phyllobacteriaceae</taxon>
        <taxon>Paramesorhizobium</taxon>
    </lineage>
</organism>
<dbReference type="InterPro" id="IPR037523">
    <property type="entry name" value="VOC_core"/>
</dbReference>
<feature type="domain" description="VOC" evidence="1">
    <location>
        <begin position="6"/>
        <end position="116"/>
    </location>
</feature>
<protein>
    <submittedName>
        <fullName evidence="2">Glyoxalase</fullName>
    </submittedName>
</protein>
<dbReference type="PROSITE" id="PS51819">
    <property type="entry name" value="VOC"/>
    <property type="match status" value="1"/>
</dbReference>
<dbReference type="RefSeq" id="WP_068882959.1">
    <property type="nucleotide sequence ID" value="NZ_LNTU01000034.1"/>
</dbReference>
<dbReference type="PANTHER" id="PTHR33993">
    <property type="entry name" value="GLYOXALASE-RELATED"/>
    <property type="match status" value="1"/>
</dbReference>
<dbReference type="SUPFAM" id="SSF54593">
    <property type="entry name" value="Glyoxalase/Bleomycin resistance protein/Dihydroxybiphenyl dioxygenase"/>
    <property type="match status" value="1"/>
</dbReference>
<dbReference type="InterPro" id="IPR052164">
    <property type="entry name" value="Anthracycline_SecMetBiosynth"/>
</dbReference>
<dbReference type="AlphaFoldDB" id="A0A135HSJ8"/>
<name>A0A135HSJ8_9HYPH</name>
<reference evidence="2 3" key="1">
    <citation type="submission" date="2015-11" db="EMBL/GenBank/DDBJ databases">
        <title>Draft genome sequence of Paramesorhizobium deserti A-3-E, a strain highly resistant to diverse beta-lactam antibiotics.</title>
        <authorList>
            <person name="Lv R."/>
            <person name="Yang X."/>
            <person name="Fang N."/>
            <person name="Guo J."/>
            <person name="Luo X."/>
            <person name="Peng F."/>
            <person name="Yang R."/>
            <person name="Cui Y."/>
            <person name="Fang C."/>
            <person name="Song Y."/>
        </authorList>
    </citation>
    <scope>NUCLEOTIDE SEQUENCE [LARGE SCALE GENOMIC DNA]</scope>
    <source>
        <strain evidence="2 3">A-3-E</strain>
    </source>
</reference>
<accession>A0A135HSJ8</accession>
<evidence type="ECO:0000313" key="3">
    <source>
        <dbReference type="Proteomes" id="UP000070107"/>
    </source>
</evidence>
<dbReference type="PANTHER" id="PTHR33993:SF5">
    <property type="entry name" value="GLYOXALASE"/>
    <property type="match status" value="1"/>
</dbReference>